<reference evidence="1" key="2">
    <citation type="journal article" date="2015" name="Data Brief">
        <title>Shoot transcriptome of the giant reed, Arundo donax.</title>
        <authorList>
            <person name="Barrero R.A."/>
            <person name="Guerrero F.D."/>
            <person name="Moolhuijzen P."/>
            <person name="Goolsby J.A."/>
            <person name="Tidwell J."/>
            <person name="Bellgard S.E."/>
            <person name="Bellgard M.I."/>
        </authorList>
    </citation>
    <scope>NUCLEOTIDE SEQUENCE</scope>
    <source>
        <tissue evidence="1">Shoot tissue taken approximately 20 cm above the soil surface</tissue>
    </source>
</reference>
<sequence>MESLRSQDISKNNICICERIKEINEKKKCFLLNNLQANWYCKMFSLISWFIEYSGIFMTVFKVQGSIYMALIAQ</sequence>
<protein>
    <submittedName>
        <fullName evidence="1">Uncharacterized protein</fullName>
    </submittedName>
</protein>
<dbReference type="AlphaFoldDB" id="A0A0A9B6P1"/>
<organism evidence="1">
    <name type="scientific">Arundo donax</name>
    <name type="common">Giant reed</name>
    <name type="synonym">Donax arundinaceus</name>
    <dbReference type="NCBI Taxonomy" id="35708"/>
    <lineage>
        <taxon>Eukaryota</taxon>
        <taxon>Viridiplantae</taxon>
        <taxon>Streptophyta</taxon>
        <taxon>Embryophyta</taxon>
        <taxon>Tracheophyta</taxon>
        <taxon>Spermatophyta</taxon>
        <taxon>Magnoliopsida</taxon>
        <taxon>Liliopsida</taxon>
        <taxon>Poales</taxon>
        <taxon>Poaceae</taxon>
        <taxon>PACMAD clade</taxon>
        <taxon>Arundinoideae</taxon>
        <taxon>Arundineae</taxon>
        <taxon>Arundo</taxon>
    </lineage>
</organism>
<evidence type="ECO:0000313" key="1">
    <source>
        <dbReference type="EMBL" id="JAD57823.1"/>
    </source>
</evidence>
<proteinExistence type="predicted"/>
<accession>A0A0A9B6P1</accession>
<name>A0A0A9B6P1_ARUDO</name>
<dbReference type="EMBL" id="GBRH01240072">
    <property type="protein sequence ID" value="JAD57823.1"/>
    <property type="molecule type" value="Transcribed_RNA"/>
</dbReference>
<reference evidence="1" key="1">
    <citation type="submission" date="2014-09" db="EMBL/GenBank/DDBJ databases">
        <authorList>
            <person name="Magalhaes I.L.F."/>
            <person name="Oliveira U."/>
            <person name="Santos F.R."/>
            <person name="Vidigal T.H.D.A."/>
            <person name="Brescovit A.D."/>
            <person name="Santos A.J."/>
        </authorList>
    </citation>
    <scope>NUCLEOTIDE SEQUENCE</scope>
    <source>
        <tissue evidence="1">Shoot tissue taken approximately 20 cm above the soil surface</tissue>
    </source>
</reference>